<dbReference type="EMBL" id="CAJVCH010172921">
    <property type="protein sequence ID" value="CAG7729081.1"/>
    <property type="molecule type" value="Genomic_DNA"/>
</dbReference>
<proteinExistence type="predicted"/>
<feature type="non-terminal residue" evidence="1">
    <location>
        <position position="301"/>
    </location>
</feature>
<accession>A0A8J2PA35</accession>
<keyword evidence="2" id="KW-1185">Reference proteome</keyword>
<dbReference type="AlphaFoldDB" id="A0A8J2PA35"/>
<reference evidence="1" key="1">
    <citation type="submission" date="2021-06" db="EMBL/GenBank/DDBJ databases">
        <authorList>
            <person name="Hodson N. C."/>
            <person name="Mongue J. A."/>
            <person name="Jaron S. K."/>
        </authorList>
    </citation>
    <scope>NUCLEOTIDE SEQUENCE</scope>
</reference>
<dbReference type="Proteomes" id="UP000708208">
    <property type="component" value="Unassembled WGS sequence"/>
</dbReference>
<evidence type="ECO:0000313" key="1">
    <source>
        <dbReference type="EMBL" id="CAG7729081.1"/>
    </source>
</evidence>
<protein>
    <submittedName>
        <fullName evidence="1">Uncharacterized protein</fullName>
    </submittedName>
</protein>
<sequence>MNTQTILNQRINSCYVVATGLLTGGAKQLLKTSLTIAGFQSNTFIPCTTAMAISHTLKDNTDSGYKSANNIVVVYATSSLVEVASVDIVSRKVFMKTLTGDTNIKRSFQDSTFKQLKNATVGQVTKLFSGETEFEKRIKHVLNLAVSPQESYERIVLCYENNIISPCGQSLCSQLKTFCRLKSISQSNVIDDIVRVAAALDAKRNQHPDLLQFPAYNNISPYMVTANIYGKSKLFTNFNSGTAVSETIPLNNYGYADITLILQETGRDSQNKWIAAEYEFKFPAKADIKFVLVLNDEANLT</sequence>
<organism evidence="1 2">
    <name type="scientific">Allacma fusca</name>
    <dbReference type="NCBI Taxonomy" id="39272"/>
    <lineage>
        <taxon>Eukaryota</taxon>
        <taxon>Metazoa</taxon>
        <taxon>Ecdysozoa</taxon>
        <taxon>Arthropoda</taxon>
        <taxon>Hexapoda</taxon>
        <taxon>Collembola</taxon>
        <taxon>Symphypleona</taxon>
        <taxon>Sminthuridae</taxon>
        <taxon>Allacma</taxon>
    </lineage>
</organism>
<comment type="caution">
    <text evidence="1">The sequence shown here is derived from an EMBL/GenBank/DDBJ whole genome shotgun (WGS) entry which is preliminary data.</text>
</comment>
<evidence type="ECO:0000313" key="2">
    <source>
        <dbReference type="Proteomes" id="UP000708208"/>
    </source>
</evidence>
<gene>
    <name evidence="1" type="ORF">AFUS01_LOCUS17820</name>
</gene>
<name>A0A8J2PA35_9HEXA</name>